<feature type="transmembrane region" description="Helical" evidence="1">
    <location>
        <begin position="293"/>
        <end position="314"/>
    </location>
</feature>
<evidence type="ECO:0000259" key="2">
    <source>
        <dbReference type="Pfam" id="PF04235"/>
    </source>
</evidence>
<dbReference type="PANTHER" id="PTHR30590">
    <property type="entry name" value="INNER MEMBRANE PROTEIN"/>
    <property type="match status" value="1"/>
</dbReference>
<proteinExistence type="predicted"/>
<feature type="transmembrane region" description="Helical" evidence="1">
    <location>
        <begin position="111"/>
        <end position="127"/>
    </location>
</feature>
<dbReference type="InterPro" id="IPR007349">
    <property type="entry name" value="DUF418"/>
</dbReference>
<sequence>MEDINRRIDTLDYLRGFALLGIILVNVIGIRFISVEPANIGIEGLYASFLSIFVESKFFAIFSTLFGIGFYIFMERAKLKAQNKYVLYLRRLLVLFVFGILHALLQPGEALTIYAVVGLLLLIFIHLKKEINLLIGMGLLIAVIGLDAKVLFVIPYFILGLTIAQYGLIYKLNTNLKKWKIAWMISLILTIVSLVLLIVFFAHPNYVIAEHAGIYEEYVQKRILFDHVITMTSPFIASFYILTIILLVQNEFGRKVLAPLKYYGRMALTNYICQTLFILGFVKLIFNGNITMLNSLFMCLVIYGIQIIFSMLWLKHFKYGPLEYIWRTATYLKVMPLKR</sequence>
<dbReference type="PANTHER" id="PTHR30590:SF3">
    <property type="entry name" value="HYPOTHETICAL MEMBRANE SPANNING PROTEIN"/>
    <property type="match status" value="1"/>
</dbReference>
<keyword evidence="1" id="KW-1133">Transmembrane helix</keyword>
<feature type="transmembrane region" description="Helical" evidence="1">
    <location>
        <begin position="45"/>
        <end position="73"/>
    </location>
</feature>
<keyword evidence="4" id="KW-1185">Reference proteome</keyword>
<evidence type="ECO:0000313" key="3">
    <source>
        <dbReference type="EMBL" id="UEX90882.1"/>
    </source>
</evidence>
<dbReference type="Proteomes" id="UP001197626">
    <property type="component" value="Chromosome"/>
</dbReference>
<feature type="domain" description="DUF418" evidence="2">
    <location>
        <begin position="170"/>
        <end position="333"/>
    </location>
</feature>
<feature type="transmembrane region" description="Helical" evidence="1">
    <location>
        <begin position="181"/>
        <end position="202"/>
    </location>
</feature>
<reference evidence="3 4" key="1">
    <citation type="journal article" date="2022" name="Pathogens">
        <title>Staphylococcus ratti sp. nov. Isolated from a Lab Rat.</title>
        <authorList>
            <person name="Kovarovic V."/>
            <person name="Sedlacek I."/>
            <person name="Petras P."/>
            <person name="Kralova S."/>
            <person name="Maslanova I."/>
            <person name="Svec P."/>
            <person name="Neumann-Schaal M."/>
            <person name="Botka T."/>
            <person name="Gelbicova T."/>
            <person name="Stankova E."/>
            <person name="Doskar J."/>
            <person name="Pantucek R."/>
        </authorList>
    </citation>
    <scope>NUCLEOTIDE SEQUENCE [LARGE SCALE GENOMIC DNA]</scope>
    <source>
        <strain evidence="3 4">CCM 9025</strain>
    </source>
</reference>
<feature type="transmembrane region" description="Helical" evidence="1">
    <location>
        <begin position="268"/>
        <end position="286"/>
    </location>
</feature>
<evidence type="ECO:0000256" key="1">
    <source>
        <dbReference type="SAM" id="Phobius"/>
    </source>
</evidence>
<feature type="transmembrane region" description="Helical" evidence="1">
    <location>
        <begin position="85"/>
        <end position="105"/>
    </location>
</feature>
<feature type="transmembrane region" description="Helical" evidence="1">
    <location>
        <begin position="12"/>
        <end position="33"/>
    </location>
</feature>
<feature type="transmembrane region" description="Helical" evidence="1">
    <location>
        <begin position="139"/>
        <end position="169"/>
    </location>
</feature>
<dbReference type="RefSeq" id="WP_229293362.1">
    <property type="nucleotide sequence ID" value="NZ_CP086654.1"/>
</dbReference>
<evidence type="ECO:0000313" key="4">
    <source>
        <dbReference type="Proteomes" id="UP001197626"/>
    </source>
</evidence>
<gene>
    <name evidence="3" type="ORF">LN051_04500</name>
</gene>
<accession>A0ABY3PF06</accession>
<dbReference type="InterPro" id="IPR052529">
    <property type="entry name" value="Bact_Transport_Assoc"/>
</dbReference>
<dbReference type="Pfam" id="PF04235">
    <property type="entry name" value="DUF418"/>
    <property type="match status" value="1"/>
</dbReference>
<keyword evidence="1" id="KW-0812">Transmembrane</keyword>
<organism evidence="3 4">
    <name type="scientific">Staphylococcus ratti</name>
    <dbReference type="NCBI Taxonomy" id="2892440"/>
    <lineage>
        <taxon>Bacteria</taxon>
        <taxon>Bacillati</taxon>
        <taxon>Bacillota</taxon>
        <taxon>Bacilli</taxon>
        <taxon>Bacillales</taxon>
        <taxon>Staphylococcaceae</taxon>
        <taxon>Staphylococcus</taxon>
    </lineage>
</organism>
<name>A0ABY3PF06_9STAP</name>
<protein>
    <submittedName>
        <fullName evidence="3">DUF418 domain-containing protein</fullName>
    </submittedName>
</protein>
<dbReference type="EMBL" id="CP086654">
    <property type="protein sequence ID" value="UEX90882.1"/>
    <property type="molecule type" value="Genomic_DNA"/>
</dbReference>
<keyword evidence="1" id="KW-0472">Membrane</keyword>
<feature type="transmembrane region" description="Helical" evidence="1">
    <location>
        <begin position="223"/>
        <end position="248"/>
    </location>
</feature>